<dbReference type="InterPro" id="IPR029052">
    <property type="entry name" value="Metallo-depent_PP-like"/>
</dbReference>
<dbReference type="EMBL" id="FZOU01000002">
    <property type="protein sequence ID" value="SNS81988.1"/>
    <property type="molecule type" value="Genomic_DNA"/>
</dbReference>
<dbReference type="Proteomes" id="UP000198356">
    <property type="component" value="Unassembled WGS sequence"/>
</dbReference>
<feature type="binding site" evidence="2">
    <location>
        <position position="40"/>
    </location>
    <ligand>
        <name>Fe cation</name>
        <dbReference type="ChEBI" id="CHEBI:24875"/>
        <label>1</label>
    </ligand>
</feature>
<evidence type="ECO:0000313" key="3">
    <source>
        <dbReference type="EMBL" id="SNS81988.1"/>
    </source>
</evidence>
<keyword evidence="2" id="KW-0479">Metal-binding</keyword>
<gene>
    <name evidence="3" type="ORF">SAMN05421770_102445</name>
</gene>
<dbReference type="OrthoDB" id="9801109at2"/>
<sequence>MNILFVGDIFGSAGRHIVREHLPHVLETYQVDLLVINGENAAGGFGITPSIAEEIFDLGAHVITTGNHIWDKREIFEYMKVPADSHERGRRILRPANYTSTTPGFGFYQGQLADGTEYAVMNLQGRVFMSACDDPFRKVDELLSKITAKVILLDIHAEASSEKVALGWYLDGRVTAVLGTHTHIPTADERVLPGGTAFQTDVGMSGPYDSVIGVETELVLHRFLTGMPGKFEAAKGNPKMCAALIECDAATGRAYAIKRIMLGE</sequence>
<evidence type="ECO:0000313" key="4">
    <source>
        <dbReference type="Proteomes" id="UP000198356"/>
    </source>
</evidence>
<feature type="binding site" evidence="2">
    <location>
        <position position="156"/>
    </location>
    <ligand>
        <name>Fe cation</name>
        <dbReference type="ChEBI" id="CHEBI:24875"/>
        <label>2</label>
    </ligand>
</feature>
<dbReference type="CDD" id="cd07382">
    <property type="entry name" value="MPP_DR1281"/>
    <property type="match status" value="1"/>
</dbReference>
<feature type="binding site" evidence="2">
    <location>
        <position position="67"/>
    </location>
    <ligand>
        <name>Fe cation</name>
        <dbReference type="ChEBI" id="CHEBI:24875"/>
        <label>2</label>
    </ligand>
</feature>
<dbReference type="InterPro" id="IPR005235">
    <property type="entry name" value="YmdB-like"/>
</dbReference>
<feature type="binding site" evidence="2">
    <location>
        <position position="8"/>
    </location>
    <ligand>
        <name>Fe cation</name>
        <dbReference type="ChEBI" id="CHEBI:24875"/>
        <label>1</label>
    </ligand>
</feature>
<dbReference type="RefSeq" id="WP_089407929.1">
    <property type="nucleotide sequence ID" value="NZ_FZOU01000002.1"/>
</dbReference>
<dbReference type="PIRSF" id="PIRSF004789">
    <property type="entry name" value="DR1281"/>
    <property type="match status" value="1"/>
</dbReference>
<dbReference type="Gene3D" id="3.60.21.10">
    <property type="match status" value="1"/>
</dbReference>
<evidence type="ECO:0000256" key="1">
    <source>
        <dbReference type="PIRSR" id="PIRSR004789-50"/>
    </source>
</evidence>
<organism evidence="3 4">
    <name type="scientific">Granulicella rosea</name>
    <dbReference type="NCBI Taxonomy" id="474952"/>
    <lineage>
        <taxon>Bacteria</taxon>
        <taxon>Pseudomonadati</taxon>
        <taxon>Acidobacteriota</taxon>
        <taxon>Terriglobia</taxon>
        <taxon>Terriglobales</taxon>
        <taxon>Acidobacteriaceae</taxon>
        <taxon>Granulicella</taxon>
    </lineage>
</organism>
<dbReference type="SUPFAM" id="SSF56300">
    <property type="entry name" value="Metallo-dependent phosphatases"/>
    <property type="match status" value="1"/>
</dbReference>
<name>A0A239HLM0_9BACT</name>
<accession>A0A239HLM0</accession>
<dbReference type="Pfam" id="PF13277">
    <property type="entry name" value="YmdB"/>
    <property type="match status" value="1"/>
</dbReference>
<dbReference type="GO" id="GO:0004113">
    <property type="term" value="F:2',3'-cyclic-nucleotide 3'-phosphodiesterase activity"/>
    <property type="evidence" value="ECO:0007669"/>
    <property type="project" value="TreeGrafter"/>
</dbReference>
<evidence type="ECO:0000256" key="2">
    <source>
        <dbReference type="PIRSR" id="PIRSR004789-51"/>
    </source>
</evidence>
<feature type="binding site" evidence="2">
    <location>
        <position position="39"/>
    </location>
    <ligand>
        <name>Fe cation</name>
        <dbReference type="ChEBI" id="CHEBI:24875"/>
        <label>2</label>
    </ligand>
</feature>
<reference evidence="3 4" key="1">
    <citation type="submission" date="2017-06" db="EMBL/GenBank/DDBJ databases">
        <authorList>
            <person name="Kim H.J."/>
            <person name="Triplett B.A."/>
        </authorList>
    </citation>
    <scope>NUCLEOTIDE SEQUENCE [LARGE SCALE GENOMIC DNA]</scope>
    <source>
        <strain evidence="3 4">DSM 18704</strain>
    </source>
</reference>
<protein>
    <recommendedName>
        <fullName evidence="5">TIGR00282 family metallophosphoesterase</fullName>
    </recommendedName>
</protein>
<dbReference type="NCBIfam" id="TIGR00282">
    <property type="entry name" value="TIGR00282 family metallophosphoesterase"/>
    <property type="match status" value="1"/>
</dbReference>
<proteinExistence type="predicted"/>
<feature type="binding site" evidence="2">
    <location>
        <position position="181"/>
    </location>
    <ligand>
        <name>Fe cation</name>
        <dbReference type="ChEBI" id="CHEBI:24875"/>
        <label>2</label>
    </ligand>
</feature>
<dbReference type="AlphaFoldDB" id="A0A239HLM0"/>
<dbReference type="PANTHER" id="PTHR36303">
    <property type="entry name" value="2',3'-CYCLIC-NUCLEOTIDE 2'-PHOSPHODIESTERASE"/>
    <property type="match status" value="1"/>
</dbReference>
<feature type="binding site" evidence="2">
    <location>
        <position position="183"/>
    </location>
    <ligand>
        <name>Fe cation</name>
        <dbReference type="ChEBI" id="CHEBI:24875"/>
        <label>1</label>
    </ligand>
</feature>
<feature type="binding site" evidence="2">
    <location>
        <position position="39"/>
    </location>
    <ligand>
        <name>Fe cation</name>
        <dbReference type="ChEBI" id="CHEBI:24875"/>
        <label>1</label>
    </ligand>
</feature>
<evidence type="ECO:0008006" key="5">
    <source>
        <dbReference type="Google" id="ProtNLM"/>
    </source>
</evidence>
<dbReference type="PANTHER" id="PTHR36303:SF1">
    <property type="entry name" value="2',3'-CYCLIC-NUCLEOTIDE 2'-PHOSPHODIESTERASE"/>
    <property type="match status" value="1"/>
</dbReference>
<keyword evidence="4" id="KW-1185">Reference proteome</keyword>
<dbReference type="GO" id="GO:0046872">
    <property type="term" value="F:metal ion binding"/>
    <property type="evidence" value="ECO:0007669"/>
    <property type="project" value="UniProtKB-KW"/>
</dbReference>
<feature type="active site" description="Proton donor" evidence="1">
    <location>
        <position position="68"/>
    </location>
</feature>